<dbReference type="PRINTS" id="PR01374">
    <property type="entry name" value="TONBPROTEIN"/>
</dbReference>
<evidence type="ECO:0000256" key="7">
    <source>
        <dbReference type="ARBA" id="ARBA00022927"/>
    </source>
</evidence>
<name>A0AB33VB74_RALSU</name>
<evidence type="ECO:0000256" key="3">
    <source>
        <dbReference type="ARBA" id="ARBA00022448"/>
    </source>
</evidence>
<accession>A0AB33VB74</accession>
<dbReference type="Gene3D" id="3.30.1150.10">
    <property type="match status" value="1"/>
</dbReference>
<evidence type="ECO:0000313" key="13">
    <source>
        <dbReference type="EMBL" id="EAP72112.1"/>
    </source>
</evidence>
<comment type="function">
    <text evidence="10">Interacts with outer membrane receptor proteins that carry out high-affinity binding and energy dependent uptake into the periplasmic space of specific substrates. It could act to transduce energy from the cytoplasmic membrane to specific energy-requiring processes in the outer membrane, resulting in the release into the periplasm of ligands bound by these outer membrane proteins.</text>
</comment>
<dbReference type="InterPro" id="IPR037682">
    <property type="entry name" value="TonB_C"/>
</dbReference>
<dbReference type="GO" id="GO:0031992">
    <property type="term" value="F:energy transducer activity"/>
    <property type="evidence" value="ECO:0007669"/>
    <property type="project" value="InterPro"/>
</dbReference>
<organism evidence="13 14">
    <name type="scientific">Ralstonia solanacearum (strain UW551)</name>
    <dbReference type="NCBI Taxonomy" id="342110"/>
    <lineage>
        <taxon>Bacteria</taxon>
        <taxon>Pseudomonadati</taxon>
        <taxon>Pseudomonadota</taxon>
        <taxon>Betaproteobacteria</taxon>
        <taxon>Burkholderiales</taxon>
        <taxon>Burkholderiaceae</taxon>
        <taxon>Ralstonia</taxon>
        <taxon>Ralstonia solanacearum species complex</taxon>
    </lineage>
</organism>
<dbReference type="PROSITE" id="PS52015">
    <property type="entry name" value="TONB_CTD"/>
    <property type="match status" value="1"/>
</dbReference>
<gene>
    <name evidence="13" type="ORF">RRSL_01682</name>
</gene>
<dbReference type="SUPFAM" id="SSF74653">
    <property type="entry name" value="TolA/TonB C-terminal domain"/>
    <property type="match status" value="1"/>
</dbReference>
<dbReference type="GO" id="GO:0055085">
    <property type="term" value="P:transmembrane transport"/>
    <property type="evidence" value="ECO:0007669"/>
    <property type="project" value="InterPro"/>
</dbReference>
<keyword evidence="9 10" id="KW-0472">Membrane</keyword>
<evidence type="ECO:0000256" key="5">
    <source>
        <dbReference type="ARBA" id="ARBA00022519"/>
    </source>
</evidence>
<evidence type="ECO:0000256" key="1">
    <source>
        <dbReference type="ARBA" id="ARBA00004383"/>
    </source>
</evidence>
<dbReference type="GO" id="GO:0015031">
    <property type="term" value="P:protein transport"/>
    <property type="evidence" value="ECO:0007669"/>
    <property type="project" value="UniProtKB-UniRule"/>
</dbReference>
<feature type="domain" description="TonB C-terminal" evidence="12">
    <location>
        <begin position="153"/>
        <end position="244"/>
    </location>
</feature>
<evidence type="ECO:0000259" key="12">
    <source>
        <dbReference type="PROSITE" id="PS52015"/>
    </source>
</evidence>
<keyword evidence="4 10" id="KW-1003">Cell membrane</keyword>
<evidence type="ECO:0000256" key="10">
    <source>
        <dbReference type="RuleBase" id="RU362123"/>
    </source>
</evidence>
<dbReference type="GO" id="GO:0098797">
    <property type="term" value="C:plasma membrane protein complex"/>
    <property type="evidence" value="ECO:0007669"/>
    <property type="project" value="TreeGrafter"/>
</dbReference>
<dbReference type="Proteomes" id="UP000005933">
    <property type="component" value="Unassembled WGS sequence"/>
</dbReference>
<feature type="transmembrane region" description="Helical" evidence="10">
    <location>
        <begin position="32"/>
        <end position="53"/>
    </location>
</feature>
<evidence type="ECO:0000256" key="8">
    <source>
        <dbReference type="ARBA" id="ARBA00022989"/>
    </source>
</evidence>
<dbReference type="AlphaFoldDB" id="A0AB33VB74"/>
<keyword evidence="8 10" id="KW-1133">Transmembrane helix</keyword>
<dbReference type="EMBL" id="AAKL01000035">
    <property type="protein sequence ID" value="EAP72112.1"/>
    <property type="molecule type" value="Genomic_DNA"/>
</dbReference>
<proteinExistence type="inferred from homology"/>
<comment type="caution">
    <text evidence="13">The sequence shown here is derived from an EMBL/GenBank/DDBJ whole genome shotgun (WGS) entry which is preliminary data.</text>
</comment>
<dbReference type="PANTHER" id="PTHR33446">
    <property type="entry name" value="PROTEIN TONB-RELATED"/>
    <property type="match status" value="1"/>
</dbReference>
<comment type="subcellular location">
    <subcellularLocation>
        <location evidence="1 10">Cell inner membrane</location>
        <topology evidence="1 10">Single-pass membrane protein</topology>
        <orientation evidence="1 10">Periplasmic side</orientation>
    </subcellularLocation>
</comment>
<dbReference type="PANTHER" id="PTHR33446:SF2">
    <property type="entry name" value="PROTEIN TONB"/>
    <property type="match status" value="1"/>
</dbReference>
<keyword evidence="3 10" id="KW-0813">Transport</keyword>
<dbReference type="InterPro" id="IPR003538">
    <property type="entry name" value="TonB"/>
</dbReference>
<evidence type="ECO:0000256" key="11">
    <source>
        <dbReference type="SAM" id="MobiDB-lite"/>
    </source>
</evidence>
<protein>
    <recommendedName>
        <fullName evidence="10">Protein TonB</fullName>
    </recommendedName>
</protein>
<evidence type="ECO:0000256" key="9">
    <source>
        <dbReference type="ARBA" id="ARBA00023136"/>
    </source>
</evidence>
<dbReference type="InterPro" id="IPR051045">
    <property type="entry name" value="TonB-dependent_transducer"/>
</dbReference>
<feature type="region of interest" description="Disordered" evidence="11">
    <location>
        <begin position="62"/>
        <end position="144"/>
    </location>
</feature>
<feature type="compositionally biased region" description="Pro residues" evidence="11">
    <location>
        <begin position="71"/>
        <end position="80"/>
    </location>
</feature>
<evidence type="ECO:0000256" key="2">
    <source>
        <dbReference type="ARBA" id="ARBA00006555"/>
    </source>
</evidence>
<feature type="compositionally biased region" description="Pro residues" evidence="11">
    <location>
        <begin position="125"/>
        <end position="144"/>
    </location>
</feature>
<sequence>MRATHPDADRPLTPDSAFDFPPLMIHPRTLKILVVVLLLHAGVLTLIQLGLIASPLRQEPPPELQVNIIPDTPPQPVRQPEPPKPEPAKPAPPKQVNIVKPAPQPKPAPTPAPALPPSDTAPVVPAAPPTPPAPPVEAAPAPAPAPVQSGPINVGINDIQCNNPPLVYPTMSQKMGEEGRTLVKITIGPEGDVLNAVVATPSGSARLDRAALDSARSLHCSPYKQNGRAMTVVANKPFVFKLDN</sequence>
<keyword evidence="6 10" id="KW-0812">Transmembrane</keyword>
<comment type="similarity">
    <text evidence="2 10">Belongs to the TonB family.</text>
</comment>
<evidence type="ECO:0000256" key="6">
    <source>
        <dbReference type="ARBA" id="ARBA00022692"/>
    </source>
</evidence>
<dbReference type="GO" id="GO:0030288">
    <property type="term" value="C:outer membrane-bounded periplasmic space"/>
    <property type="evidence" value="ECO:0007669"/>
    <property type="project" value="InterPro"/>
</dbReference>
<reference evidence="13 14" key="1">
    <citation type="journal article" date="2006" name="Mol. Plant Microbe Interact.">
        <title>Identification of open reading frames unique to a select agent: Ralstonia solanacearum race 3 biovar 2.</title>
        <authorList>
            <person name="Gabriel D.W."/>
            <person name="Allen C."/>
            <person name="Schell M."/>
            <person name="Denny T.P."/>
            <person name="Greenberg J.T."/>
            <person name="Duan Y.P."/>
            <person name="Flores-Cruz Z."/>
            <person name="Huang Q."/>
            <person name="Clifford J.M."/>
            <person name="Presting G."/>
            <person name="Gonzalez E.T."/>
            <person name="Reddy J."/>
            <person name="Elphinstone J."/>
            <person name="Swanson J."/>
            <person name="Yao J."/>
            <person name="Mulholland V."/>
            <person name="Liu L."/>
            <person name="Farmerie W."/>
            <person name="Patnaikuni M."/>
            <person name="Balogh B."/>
            <person name="Norman D."/>
            <person name="Alvarez A."/>
            <person name="Castillo J.A."/>
            <person name="Jones J."/>
            <person name="Saddler G."/>
            <person name="Walunas T."/>
            <person name="Zhukov A."/>
            <person name="Mikhailova N."/>
        </authorList>
    </citation>
    <scope>NUCLEOTIDE SEQUENCE [LARGE SCALE GENOMIC DNA]</scope>
    <source>
        <strain evidence="13 14">UW551</strain>
    </source>
</reference>
<evidence type="ECO:0000256" key="4">
    <source>
        <dbReference type="ARBA" id="ARBA00022475"/>
    </source>
</evidence>
<dbReference type="Pfam" id="PF03544">
    <property type="entry name" value="TonB_C"/>
    <property type="match status" value="1"/>
</dbReference>
<keyword evidence="5 10" id="KW-0997">Cell inner membrane</keyword>
<dbReference type="GO" id="GO:0015891">
    <property type="term" value="P:siderophore transport"/>
    <property type="evidence" value="ECO:0007669"/>
    <property type="project" value="InterPro"/>
</dbReference>
<evidence type="ECO:0000313" key="14">
    <source>
        <dbReference type="Proteomes" id="UP000005933"/>
    </source>
</evidence>
<keyword evidence="10" id="KW-0735">Signal-anchor</keyword>
<dbReference type="InterPro" id="IPR006260">
    <property type="entry name" value="TonB/TolA_C"/>
</dbReference>
<keyword evidence="7 10" id="KW-0653">Protein transport</keyword>
<feature type="compositionally biased region" description="Pro residues" evidence="11">
    <location>
        <begin position="102"/>
        <end position="116"/>
    </location>
</feature>
<dbReference type="NCBIfam" id="TIGR01352">
    <property type="entry name" value="tonB_Cterm"/>
    <property type="match status" value="1"/>
</dbReference>